<organism evidence="3 4">
    <name type="scientific">Streblomastix strix</name>
    <dbReference type="NCBI Taxonomy" id="222440"/>
    <lineage>
        <taxon>Eukaryota</taxon>
        <taxon>Metamonada</taxon>
        <taxon>Preaxostyla</taxon>
        <taxon>Oxymonadida</taxon>
        <taxon>Streblomastigidae</taxon>
        <taxon>Streblomastix</taxon>
    </lineage>
</organism>
<accession>A0A5J4VYQ7</accession>
<protein>
    <submittedName>
        <fullName evidence="3">Uncharacterized protein</fullName>
    </submittedName>
</protein>
<feature type="region of interest" description="Disordered" evidence="1">
    <location>
        <begin position="37"/>
        <end position="56"/>
    </location>
</feature>
<gene>
    <name evidence="3" type="ORF">EZS28_016749</name>
</gene>
<evidence type="ECO:0000313" key="4">
    <source>
        <dbReference type="Proteomes" id="UP000324800"/>
    </source>
</evidence>
<dbReference type="EMBL" id="SNRW01004256">
    <property type="protein sequence ID" value="KAA6387725.1"/>
    <property type="molecule type" value="Genomic_DNA"/>
</dbReference>
<dbReference type="Proteomes" id="UP000324800">
    <property type="component" value="Unassembled WGS sequence"/>
</dbReference>
<keyword evidence="2" id="KW-0732">Signal</keyword>
<evidence type="ECO:0000313" key="3">
    <source>
        <dbReference type="EMBL" id="KAA6387725.1"/>
    </source>
</evidence>
<feature type="signal peptide" evidence="2">
    <location>
        <begin position="1"/>
        <end position="22"/>
    </location>
</feature>
<feature type="chain" id="PRO_5023885070" evidence="2">
    <location>
        <begin position="23"/>
        <end position="75"/>
    </location>
</feature>
<reference evidence="3 4" key="1">
    <citation type="submission" date="2019-03" db="EMBL/GenBank/DDBJ databases">
        <title>Single cell metagenomics reveals metabolic interactions within the superorganism composed of flagellate Streblomastix strix and complex community of Bacteroidetes bacteria on its surface.</title>
        <authorList>
            <person name="Treitli S.C."/>
            <person name="Kolisko M."/>
            <person name="Husnik F."/>
            <person name="Keeling P."/>
            <person name="Hampl V."/>
        </authorList>
    </citation>
    <scope>NUCLEOTIDE SEQUENCE [LARGE SCALE GENOMIC DNA]</scope>
    <source>
        <strain evidence="3">ST1C</strain>
    </source>
</reference>
<name>A0A5J4VYQ7_9EUKA</name>
<sequence>MGLGLNSSVLLTIHLIIPSNNGVSYELADVCEEDKLELSDDDAKDEKEDDSSSEDKTSAAIIMSIFLIQQHFRSI</sequence>
<feature type="compositionally biased region" description="Acidic residues" evidence="1">
    <location>
        <begin position="37"/>
        <end position="52"/>
    </location>
</feature>
<dbReference type="AlphaFoldDB" id="A0A5J4VYQ7"/>
<evidence type="ECO:0000256" key="2">
    <source>
        <dbReference type="SAM" id="SignalP"/>
    </source>
</evidence>
<comment type="caution">
    <text evidence="3">The sequence shown here is derived from an EMBL/GenBank/DDBJ whole genome shotgun (WGS) entry which is preliminary data.</text>
</comment>
<evidence type="ECO:0000256" key="1">
    <source>
        <dbReference type="SAM" id="MobiDB-lite"/>
    </source>
</evidence>
<proteinExistence type="predicted"/>